<sequence length="121" mass="13311">MGQDLSKRLKVLVVDDELFVRMMAIDVVSDAGHDPYEAGDADEAVEMLEAEPYDVVFTDIKMPGSIDGLGLAALIHQRWPQTHVIVTSGHLTLPDLPQDTVFLQKPYRTAALSERLHSIAG</sequence>
<dbReference type="SUPFAM" id="SSF52172">
    <property type="entry name" value="CheY-like"/>
    <property type="match status" value="1"/>
</dbReference>
<feature type="domain" description="Response regulatory" evidence="3">
    <location>
        <begin position="10"/>
        <end position="120"/>
    </location>
</feature>
<evidence type="ECO:0000313" key="5">
    <source>
        <dbReference type="Proteomes" id="UP000322077"/>
    </source>
</evidence>
<dbReference type="InterPro" id="IPR001789">
    <property type="entry name" value="Sig_transdc_resp-reg_receiver"/>
</dbReference>
<dbReference type="InterPro" id="IPR050595">
    <property type="entry name" value="Bact_response_regulator"/>
</dbReference>
<evidence type="ECO:0000256" key="2">
    <source>
        <dbReference type="PROSITE-ProRule" id="PRU00169"/>
    </source>
</evidence>
<dbReference type="InterPro" id="IPR011006">
    <property type="entry name" value="CheY-like_superfamily"/>
</dbReference>
<evidence type="ECO:0000259" key="3">
    <source>
        <dbReference type="PROSITE" id="PS50110"/>
    </source>
</evidence>
<dbReference type="Gene3D" id="3.40.50.2300">
    <property type="match status" value="1"/>
</dbReference>
<protein>
    <submittedName>
        <fullName evidence="4">Response regulator</fullName>
    </submittedName>
</protein>
<dbReference type="Proteomes" id="UP000322077">
    <property type="component" value="Unassembled WGS sequence"/>
</dbReference>
<proteinExistence type="predicted"/>
<dbReference type="PANTHER" id="PTHR44591">
    <property type="entry name" value="STRESS RESPONSE REGULATOR PROTEIN 1"/>
    <property type="match status" value="1"/>
</dbReference>
<organism evidence="4 5">
    <name type="scientific">Sphingomonas montanisoli</name>
    <dbReference type="NCBI Taxonomy" id="2606412"/>
    <lineage>
        <taxon>Bacteria</taxon>
        <taxon>Pseudomonadati</taxon>
        <taxon>Pseudomonadota</taxon>
        <taxon>Alphaproteobacteria</taxon>
        <taxon>Sphingomonadales</taxon>
        <taxon>Sphingomonadaceae</taxon>
        <taxon>Sphingomonas</taxon>
    </lineage>
</organism>
<dbReference type="Pfam" id="PF00072">
    <property type="entry name" value="Response_reg"/>
    <property type="match status" value="1"/>
</dbReference>
<dbReference type="SMART" id="SM00448">
    <property type="entry name" value="REC"/>
    <property type="match status" value="1"/>
</dbReference>
<gene>
    <name evidence="4" type="ORF">FYJ91_18845</name>
</gene>
<dbReference type="EMBL" id="VTOU01000005">
    <property type="protein sequence ID" value="TZG24758.1"/>
    <property type="molecule type" value="Genomic_DNA"/>
</dbReference>
<name>A0A5D9BYT7_9SPHN</name>
<dbReference type="GO" id="GO:0000160">
    <property type="term" value="P:phosphorelay signal transduction system"/>
    <property type="evidence" value="ECO:0007669"/>
    <property type="project" value="InterPro"/>
</dbReference>
<evidence type="ECO:0000256" key="1">
    <source>
        <dbReference type="ARBA" id="ARBA00022553"/>
    </source>
</evidence>
<evidence type="ECO:0000313" key="4">
    <source>
        <dbReference type="EMBL" id="TZG24758.1"/>
    </source>
</evidence>
<comment type="caution">
    <text evidence="4">The sequence shown here is derived from an EMBL/GenBank/DDBJ whole genome shotgun (WGS) entry which is preliminary data.</text>
</comment>
<keyword evidence="5" id="KW-1185">Reference proteome</keyword>
<dbReference type="PANTHER" id="PTHR44591:SF3">
    <property type="entry name" value="RESPONSE REGULATORY DOMAIN-CONTAINING PROTEIN"/>
    <property type="match status" value="1"/>
</dbReference>
<reference evidence="4 5" key="1">
    <citation type="submission" date="2019-08" db="EMBL/GenBank/DDBJ databases">
        <authorList>
            <person name="Wang G."/>
            <person name="Xu Z."/>
        </authorList>
    </citation>
    <scope>NUCLEOTIDE SEQUENCE [LARGE SCALE GENOMIC DNA]</scope>
    <source>
        <strain evidence="4 5">ZX</strain>
    </source>
</reference>
<dbReference type="PROSITE" id="PS50110">
    <property type="entry name" value="RESPONSE_REGULATORY"/>
    <property type="match status" value="1"/>
</dbReference>
<keyword evidence="1 2" id="KW-0597">Phosphoprotein</keyword>
<accession>A0A5D9BYT7</accession>
<feature type="modified residue" description="4-aspartylphosphate" evidence="2">
    <location>
        <position position="59"/>
    </location>
</feature>
<dbReference type="AlphaFoldDB" id="A0A5D9BYT7"/>